<dbReference type="PROSITE" id="PS00101">
    <property type="entry name" value="HEXAPEP_TRANSFERASES"/>
    <property type="match status" value="1"/>
</dbReference>
<keyword evidence="1" id="KW-0808">Transferase</keyword>
<name>A0AAV4ZME9_9HYPH</name>
<evidence type="ECO:0000256" key="3">
    <source>
        <dbReference type="ARBA" id="ARBA00023315"/>
    </source>
</evidence>
<comment type="caution">
    <text evidence="4">The sequence shown here is derived from an EMBL/GenBank/DDBJ whole genome shotgun (WGS) entry which is preliminary data.</text>
</comment>
<dbReference type="Pfam" id="PF00132">
    <property type="entry name" value="Hexapep"/>
    <property type="match status" value="1"/>
</dbReference>
<dbReference type="InterPro" id="IPR011004">
    <property type="entry name" value="Trimer_LpxA-like_sf"/>
</dbReference>
<keyword evidence="2" id="KW-0677">Repeat</keyword>
<keyword evidence="3" id="KW-0012">Acyltransferase</keyword>
<keyword evidence="5" id="KW-1185">Reference proteome</keyword>
<organism evidence="4 5">
    <name type="scientific">Methylobacterium hispanicum</name>
    <dbReference type="NCBI Taxonomy" id="270350"/>
    <lineage>
        <taxon>Bacteria</taxon>
        <taxon>Pseudomonadati</taxon>
        <taxon>Pseudomonadota</taxon>
        <taxon>Alphaproteobacteria</taxon>
        <taxon>Hyphomicrobiales</taxon>
        <taxon>Methylobacteriaceae</taxon>
        <taxon>Methylobacterium</taxon>
    </lineage>
</organism>
<dbReference type="Proteomes" id="UP001055247">
    <property type="component" value="Unassembled WGS sequence"/>
</dbReference>
<protein>
    <submittedName>
        <fullName evidence="4">2,3,4,5-tetrahydropyridine-2,6-dicarboxylate N-acetyltransferase</fullName>
    </submittedName>
</protein>
<dbReference type="InterPro" id="IPR001451">
    <property type="entry name" value="Hexapep"/>
</dbReference>
<dbReference type="RefSeq" id="WP_066919749.1">
    <property type="nucleotide sequence ID" value="NZ_BPQO01000013.1"/>
</dbReference>
<evidence type="ECO:0000313" key="5">
    <source>
        <dbReference type="Proteomes" id="UP001055247"/>
    </source>
</evidence>
<reference evidence="4" key="1">
    <citation type="journal article" date="2016" name="Front. Microbiol.">
        <title>Genome Sequence of the Piezophilic, Mesophilic Sulfate-Reducing Bacterium Desulfovibrio indicus J2T.</title>
        <authorList>
            <person name="Cao J."/>
            <person name="Maignien L."/>
            <person name="Shao Z."/>
            <person name="Alain K."/>
            <person name="Jebbar M."/>
        </authorList>
    </citation>
    <scope>NUCLEOTIDE SEQUENCE</scope>
    <source>
        <strain evidence="4">DSM 16372</strain>
    </source>
</reference>
<evidence type="ECO:0000256" key="1">
    <source>
        <dbReference type="ARBA" id="ARBA00022679"/>
    </source>
</evidence>
<dbReference type="GO" id="GO:0016746">
    <property type="term" value="F:acyltransferase activity"/>
    <property type="evidence" value="ECO:0007669"/>
    <property type="project" value="UniProtKB-KW"/>
</dbReference>
<dbReference type="CDD" id="cd04647">
    <property type="entry name" value="LbH_MAT_like"/>
    <property type="match status" value="1"/>
</dbReference>
<dbReference type="Gene3D" id="2.160.10.10">
    <property type="entry name" value="Hexapeptide repeat proteins"/>
    <property type="match status" value="1"/>
</dbReference>
<dbReference type="InterPro" id="IPR018357">
    <property type="entry name" value="Hexapep_transf_CS"/>
</dbReference>
<dbReference type="SUPFAM" id="SSF51161">
    <property type="entry name" value="Trimeric LpxA-like enzymes"/>
    <property type="match status" value="1"/>
</dbReference>
<gene>
    <name evidence="4" type="primary">dapH_3</name>
    <name evidence="4" type="ORF">BHAOGJBA_3251</name>
</gene>
<dbReference type="AlphaFoldDB" id="A0AAV4ZME9"/>
<evidence type="ECO:0000256" key="2">
    <source>
        <dbReference type="ARBA" id="ARBA00022737"/>
    </source>
</evidence>
<sequence length="146" mass="15770">MIVGPIKVDYTLSYDALSSIAIGQGTYIGRDFRVSTYKSEISIGKFCQIASEVSLETNTHAIEERSGPYRVRIQKPIVIHDGVWIGSRALILPGVTIGRNAIVAGGSVVTKDVPDDTLVGGSPARIIRSLQSARVDPCELRTPARF</sequence>
<dbReference type="PANTHER" id="PTHR23416">
    <property type="entry name" value="SIALIC ACID SYNTHASE-RELATED"/>
    <property type="match status" value="1"/>
</dbReference>
<evidence type="ECO:0000313" key="4">
    <source>
        <dbReference type="EMBL" id="GJD89721.1"/>
    </source>
</evidence>
<proteinExistence type="predicted"/>
<accession>A0AAV4ZME9</accession>
<reference evidence="4" key="2">
    <citation type="submission" date="2021-08" db="EMBL/GenBank/DDBJ databases">
        <authorList>
            <person name="Tani A."/>
            <person name="Ola A."/>
            <person name="Ogura Y."/>
            <person name="Katsura K."/>
            <person name="Hayashi T."/>
        </authorList>
    </citation>
    <scope>NUCLEOTIDE SEQUENCE</scope>
    <source>
        <strain evidence="4">DSM 16372</strain>
    </source>
</reference>
<dbReference type="EMBL" id="BPQO01000013">
    <property type="protein sequence ID" value="GJD89721.1"/>
    <property type="molecule type" value="Genomic_DNA"/>
</dbReference>
<dbReference type="InterPro" id="IPR051159">
    <property type="entry name" value="Hexapeptide_acetyltransf"/>
</dbReference>